<dbReference type="GO" id="GO:0019441">
    <property type="term" value="P:L-tryptophan catabolic process to kynurenine"/>
    <property type="evidence" value="ECO:0007669"/>
    <property type="project" value="InterPro"/>
</dbReference>
<dbReference type="InterPro" id="IPR007325">
    <property type="entry name" value="KFase/CYL"/>
</dbReference>
<protein>
    <submittedName>
        <fullName evidence="1">Metal-dependent hydrolase</fullName>
    </submittedName>
</protein>
<dbReference type="Pfam" id="PF04199">
    <property type="entry name" value="Cyclase"/>
    <property type="match status" value="1"/>
</dbReference>
<sequence>MCAGVPRATSEKGRVDISVPLRSGTVHWPDNPPVRIERVFGIERGDVANVSTLSLGSHTGTHMDAPLHFVRGGRGWTGCRSMLRWGGRG</sequence>
<name>A0A6J4QBL3_9ACTN</name>
<gene>
    <name evidence="1" type="ORF">AVDCRST_MAG55-3287</name>
</gene>
<dbReference type="InterPro" id="IPR037175">
    <property type="entry name" value="KFase_sf"/>
</dbReference>
<proteinExistence type="predicted"/>
<keyword evidence="1" id="KW-0378">Hydrolase</keyword>
<accession>A0A6J4QBL3</accession>
<evidence type="ECO:0000313" key="1">
    <source>
        <dbReference type="EMBL" id="CAA9439314.1"/>
    </source>
</evidence>
<dbReference type="GO" id="GO:0004061">
    <property type="term" value="F:arylformamidase activity"/>
    <property type="evidence" value="ECO:0007669"/>
    <property type="project" value="InterPro"/>
</dbReference>
<dbReference type="EMBL" id="CADCUZ010000166">
    <property type="protein sequence ID" value="CAA9439314.1"/>
    <property type="molecule type" value="Genomic_DNA"/>
</dbReference>
<reference evidence="1" key="1">
    <citation type="submission" date="2020-02" db="EMBL/GenBank/DDBJ databases">
        <authorList>
            <person name="Meier V. D."/>
        </authorList>
    </citation>
    <scope>NUCLEOTIDE SEQUENCE</scope>
    <source>
        <strain evidence="1">AVDCRST_MAG55</strain>
    </source>
</reference>
<dbReference type="SUPFAM" id="SSF102198">
    <property type="entry name" value="Putative cyclase"/>
    <property type="match status" value="1"/>
</dbReference>
<organism evidence="1">
    <name type="scientific">uncultured Rubrobacteraceae bacterium</name>
    <dbReference type="NCBI Taxonomy" id="349277"/>
    <lineage>
        <taxon>Bacteria</taxon>
        <taxon>Bacillati</taxon>
        <taxon>Actinomycetota</taxon>
        <taxon>Rubrobacteria</taxon>
        <taxon>Rubrobacterales</taxon>
        <taxon>Rubrobacteraceae</taxon>
        <taxon>environmental samples</taxon>
    </lineage>
</organism>
<dbReference type="AlphaFoldDB" id="A0A6J4QBL3"/>
<dbReference type="Gene3D" id="3.50.30.50">
    <property type="entry name" value="Putative cyclase"/>
    <property type="match status" value="1"/>
</dbReference>